<evidence type="ECO:0000256" key="5">
    <source>
        <dbReference type="ARBA" id="ARBA00023002"/>
    </source>
</evidence>
<dbReference type="InterPro" id="IPR023209">
    <property type="entry name" value="DAO"/>
</dbReference>
<evidence type="ECO:0000313" key="7">
    <source>
        <dbReference type="EMBL" id="KAF6748654.1"/>
    </source>
</evidence>
<keyword evidence="3" id="KW-0285">Flavoprotein</keyword>
<dbReference type="GO" id="GO:0005737">
    <property type="term" value="C:cytoplasm"/>
    <property type="evidence" value="ECO:0007669"/>
    <property type="project" value="TreeGrafter"/>
</dbReference>
<dbReference type="SUPFAM" id="SSF54373">
    <property type="entry name" value="FAD-linked reductases, C-terminal domain"/>
    <property type="match status" value="1"/>
</dbReference>
<dbReference type="Pfam" id="PF01266">
    <property type="entry name" value="DAO"/>
    <property type="match status" value="1"/>
</dbReference>
<accession>A0A8H6M0D1</accession>
<feature type="domain" description="FAD dependent oxidoreductase" evidence="6">
    <location>
        <begin position="71"/>
        <end position="314"/>
    </location>
</feature>
<dbReference type="PANTHER" id="PTHR11530:SF11">
    <property type="entry name" value="D-ASPARTATE OXIDASE"/>
    <property type="match status" value="1"/>
</dbReference>
<name>A0A8H6M0D1_9AGAR</name>
<dbReference type="GO" id="GO:0003884">
    <property type="term" value="F:D-amino-acid oxidase activity"/>
    <property type="evidence" value="ECO:0007669"/>
    <property type="project" value="InterPro"/>
</dbReference>
<dbReference type="Gene3D" id="3.30.9.10">
    <property type="entry name" value="D-Amino Acid Oxidase, subunit A, domain 2"/>
    <property type="match status" value="1"/>
</dbReference>
<comment type="similarity">
    <text evidence="2">Belongs to the DAMOX/DASOX family.</text>
</comment>
<keyword evidence="8" id="KW-1185">Reference proteome</keyword>
<dbReference type="SUPFAM" id="SSF51971">
    <property type="entry name" value="Nucleotide-binding domain"/>
    <property type="match status" value="1"/>
</dbReference>
<keyword evidence="4" id="KW-0274">FAD</keyword>
<dbReference type="Gene3D" id="3.40.50.720">
    <property type="entry name" value="NAD(P)-binding Rossmann-like Domain"/>
    <property type="match status" value="1"/>
</dbReference>
<dbReference type="GO" id="GO:0019478">
    <property type="term" value="P:D-amino acid catabolic process"/>
    <property type="evidence" value="ECO:0007669"/>
    <property type="project" value="TreeGrafter"/>
</dbReference>
<dbReference type="Proteomes" id="UP000521943">
    <property type="component" value="Unassembled WGS sequence"/>
</dbReference>
<dbReference type="EMBL" id="JACGCI010000069">
    <property type="protein sequence ID" value="KAF6748654.1"/>
    <property type="molecule type" value="Genomic_DNA"/>
</dbReference>
<dbReference type="OrthoDB" id="2015447at2759"/>
<comment type="cofactor">
    <cofactor evidence="1">
        <name>FAD</name>
        <dbReference type="ChEBI" id="CHEBI:57692"/>
    </cofactor>
</comment>
<evidence type="ECO:0000256" key="2">
    <source>
        <dbReference type="ARBA" id="ARBA00006730"/>
    </source>
</evidence>
<evidence type="ECO:0000259" key="6">
    <source>
        <dbReference type="Pfam" id="PF01266"/>
    </source>
</evidence>
<comment type="caution">
    <text evidence="7">The sequence shown here is derived from an EMBL/GenBank/DDBJ whole genome shotgun (WGS) entry which is preliminary data.</text>
</comment>
<dbReference type="GO" id="GO:0071949">
    <property type="term" value="F:FAD binding"/>
    <property type="evidence" value="ECO:0007669"/>
    <property type="project" value="InterPro"/>
</dbReference>
<evidence type="ECO:0000313" key="8">
    <source>
        <dbReference type="Proteomes" id="UP000521943"/>
    </source>
</evidence>
<dbReference type="PANTHER" id="PTHR11530">
    <property type="entry name" value="D-AMINO ACID OXIDASE"/>
    <property type="match status" value="1"/>
</dbReference>
<dbReference type="InterPro" id="IPR006076">
    <property type="entry name" value="FAD-dep_OxRdtase"/>
</dbReference>
<keyword evidence="5" id="KW-0560">Oxidoreductase</keyword>
<reference evidence="7 8" key="1">
    <citation type="submission" date="2020-07" db="EMBL/GenBank/DDBJ databases">
        <title>Comparative genomics of pyrophilous fungi reveals a link between fire events and developmental genes.</title>
        <authorList>
            <consortium name="DOE Joint Genome Institute"/>
            <person name="Steindorff A.S."/>
            <person name="Carver A."/>
            <person name="Calhoun S."/>
            <person name="Stillman K."/>
            <person name="Liu H."/>
            <person name="Lipzen A."/>
            <person name="Pangilinan J."/>
            <person name="Labutti K."/>
            <person name="Bruns T.D."/>
            <person name="Grigoriev I.V."/>
        </authorList>
    </citation>
    <scope>NUCLEOTIDE SEQUENCE [LARGE SCALE GENOMIC DNA]</scope>
    <source>
        <strain evidence="7 8">CBS 144469</strain>
    </source>
</reference>
<evidence type="ECO:0000256" key="1">
    <source>
        <dbReference type="ARBA" id="ARBA00001974"/>
    </source>
</evidence>
<dbReference type="AlphaFoldDB" id="A0A8H6M0D1"/>
<protein>
    <recommendedName>
        <fullName evidence="6">FAD dependent oxidoreductase domain-containing protein</fullName>
    </recommendedName>
</protein>
<sequence>MVDGNIGMNGSNVVVSACFHGHKLEKSSNYQEMEMANFSYLWGLSDRSEMLHNCFRRIPMIEYFKTGKEAAQDMPLSYLPEFQQLPDRNPQTSAFGVSFSTFSVDIEHYRRDLLNQFLCGGGFLHRGSVRHLEQLLEGGISSFSRSGIAAPPRVIVLCTGIGTRYLGGVEDPSIYPVRIETRRLRAPWVVTGKAAYTGSQCPTAFVIPLRNGDVIVGGVTTVNDWYPKPRPEMTDRILNRGLSICPELTPPATENGTGGSAATLDVLYPLIIGEYCDIYAGREGGPRLQVELKNKVVVVYNYGFGYDAVRTCWTAAAAADALIEEATKA</sequence>
<gene>
    <name evidence="7" type="ORF">DFP72DRAFT_853296</name>
</gene>
<organism evidence="7 8">
    <name type="scientific">Ephemerocybe angulata</name>
    <dbReference type="NCBI Taxonomy" id="980116"/>
    <lineage>
        <taxon>Eukaryota</taxon>
        <taxon>Fungi</taxon>
        <taxon>Dikarya</taxon>
        <taxon>Basidiomycota</taxon>
        <taxon>Agaricomycotina</taxon>
        <taxon>Agaricomycetes</taxon>
        <taxon>Agaricomycetidae</taxon>
        <taxon>Agaricales</taxon>
        <taxon>Agaricineae</taxon>
        <taxon>Psathyrellaceae</taxon>
        <taxon>Ephemerocybe</taxon>
    </lineage>
</organism>
<evidence type="ECO:0000256" key="4">
    <source>
        <dbReference type="ARBA" id="ARBA00022827"/>
    </source>
</evidence>
<evidence type="ECO:0000256" key="3">
    <source>
        <dbReference type="ARBA" id="ARBA00022630"/>
    </source>
</evidence>
<proteinExistence type="inferred from homology"/>